<proteinExistence type="predicted"/>
<dbReference type="SUPFAM" id="SSF48208">
    <property type="entry name" value="Six-hairpin glycosidases"/>
    <property type="match status" value="1"/>
</dbReference>
<dbReference type="Pfam" id="PF03190">
    <property type="entry name" value="Thioredox_DsbH"/>
    <property type="match status" value="1"/>
</dbReference>
<dbReference type="InterPro" id="IPR036249">
    <property type="entry name" value="Thioredoxin-like_sf"/>
</dbReference>
<dbReference type="CDD" id="cd02955">
    <property type="entry name" value="SSP411"/>
    <property type="match status" value="1"/>
</dbReference>
<name>A0ABN1JG15_9CLOT</name>
<comment type="caution">
    <text evidence="2">The sequence shown here is derived from an EMBL/GenBank/DDBJ whole genome shotgun (WGS) entry which is preliminary data.</text>
</comment>
<sequence length="681" mass="79745">MSTLTYNKENKLIDEKSPYLLQHAHNPVDWFPWGEEAFQKSKTEDKPIFLSIGYSTCHWCHVMEKESFEDEEVASLLNNNFVSIKVDREERPDIDNIYMTFCQAYTGSGGWPLTIIMDPDKKPFWAGTYLPKRSKYGRLGLIETLDQVINKWNGEREKIVESSNLMLDHIKTFQSISKDSIREGIIEKTVEDLEKNFEYEYGGFGYEPKFPTPHNILFLLRYYKKTKDEKIFHIVDKTLKGMCKGGIFDHVGFGFSRYSTDSKWLVPHFEKMLYDNALLCIAYTEAYNVFKDEDYKDVAEKTLKYVLRDMTSKDGGFYSAEDADSEGVEGKFYLWTVREIKDILGEEDGQFYCNFYDIKEQGNFEGKNIPNLIGNSLNNYYENKEKLEKMREKLFDYREKRVHPYKDDKILTSWNALMISALAIAGRTFKNEEYINKAERAVDFILSNLVDEKGRIYGRYREEERANKGILDDYSFLVWALIEMYESTFKTKYLEKAIYFNNQMIELFYDKDIGGFFLYGEDSEKLIIRPKEIYDGGIPSGNSIALLNMIKLYNITENEDLKGYIDETFNAFGKNINEGTIAYISSIMAYMYERYSMTNVVIAGDKKDKETNNMIDIVREKYLPFTVLTLNDEDENLYKLIPHIRQKTKQDNKVAAYVCKDFTCQKPVASIEKFKELLSDF</sequence>
<gene>
    <name evidence="2" type="ORF">GCM10008906_15630</name>
</gene>
<dbReference type="Gene3D" id="1.50.10.20">
    <property type="match status" value="2"/>
</dbReference>
<dbReference type="PANTHER" id="PTHR42899">
    <property type="entry name" value="SPERMATOGENESIS-ASSOCIATED PROTEIN 20"/>
    <property type="match status" value="1"/>
</dbReference>
<dbReference type="RefSeq" id="WP_343760531.1">
    <property type="nucleotide sequence ID" value="NZ_BAAACG010000008.1"/>
</dbReference>
<evidence type="ECO:0000259" key="1">
    <source>
        <dbReference type="Pfam" id="PF03190"/>
    </source>
</evidence>
<dbReference type="Gene3D" id="3.40.30.10">
    <property type="entry name" value="Glutaredoxin"/>
    <property type="match status" value="1"/>
</dbReference>
<protein>
    <submittedName>
        <fullName evidence="2">Thioredoxin domain-containing protein</fullName>
    </submittedName>
</protein>
<dbReference type="PANTHER" id="PTHR42899:SF1">
    <property type="entry name" value="SPERMATOGENESIS-ASSOCIATED PROTEIN 20"/>
    <property type="match status" value="1"/>
</dbReference>
<dbReference type="SUPFAM" id="SSF52833">
    <property type="entry name" value="Thioredoxin-like"/>
    <property type="match status" value="1"/>
</dbReference>
<feature type="domain" description="Spermatogenesis-associated protein 20-like TRX" evidence="1">
    <location>
        <begin position="9"/>
        <end position="170"/>
    </location>
</feature>
<evidence type="ECO:0000313" key="2">
    <source>
        <dbReference type="EMBL" id="GAA0738333.1"/>
    </source>
</evidence>
<dbReference type="PIRSF" id="PIRSF006402">
    <property type="entry name" value="UCP006402_thioredoxin"/>
    <property type="match status" value="1"/>
</dbReference>
<dbReference type="Proteomes" id="UP001501510">
    <property type="component" value="Unassembled WGS sequence"/>
</dbReference>
<keyword evidence="3" id="KW-1185">Reference proteome</keyword>
<evidence type="ECO:0000313" key="3">
    <source>
        <dbReference type="Proteomes" id="UP001501510"/>
    </source>
</evidence>
<accession>A0ABN1JG15</accession>
<organism evidence="2 3">
    <name type="scientific">Clostridium oceanicum</name>
    <dbReference type="NCBI Taxonomy" id="1543"/>
    <lineage>
        <taxon>Bacteria</taxon>
        <taxon>Bacillati</taxon>
        <taxon>Bacillota</taxon>
        <taxon>Clostridia</taxon>
        <taxon>Eubacteriales</taxon>
        <taxon>Clostridiaceae</taxon>
        <taxon>Clostridium</taxon>
    </lineage>
</organism>
<reference evidence="2 3" key="1">
    <citation type="journal article" date="2019" name="Int. J. Syst. Evol. Microbiol.">
        <title>The Global Catalogue of Microorganisms (GCM) 10K type strain sequencing project: providing services to taxonomists for standard genome sequencing and annotation.</title>
        <authorList>
            <consortium name="The Broad Institute Genomics Platform"/>
            <consortium name="The Broad Institute Genome Sequencing Center for Infectious Disease"/>
            <person name="Wu L."/>
            <person name="Ma J."/>
        </authorList>
    </citation>
    <scope>NUCLEOTIDE SEQUENCE [LARGE SCALE GENOMIC DNA]</scope>
    <source>
        <strain evidence="2 3">JCM 1407</strain>
    </source>
</reference>
<dbReference type="InterPro" id="IPR008928">
    <property type="entry name" value="6-hairpin_glycosidase_sf"/>
</dbReference>
<dbReference type="EMBL" id="BAAACG010000008">
    <property type="protein sequence ID" value="GAA0738333.1"/>
    <property type="molecule type" value="Genomic_DNA"/>
</dbReference>
<dbReference type="InterPro" id="IPR004879">
    <property type="entry name" value="Ssp411-like_TRX"/>
</dbReference>
<dbReference type="InterPro" id="IPR024705">
    <property type="entry name" value="Ssp411"/>
</dbReference>